<feature type="transmembrane region" description="Helical" evidence="6">
    <location>
        <begin position="25"/>
        <end position="53"/>
    </location>
</feature>
<comment type="subcellular location">
    <subcellularLocation>
        <location evidence="1">Endomembrane system</location>
        <topology evidence="1">Multi-pass membrane protein</topology>
    </subcellularLocation>
</comment>
<evidence type="ECO:0000256" key="4">
    <source>
        <dbReference type="ARBA" id="ARBA00022989"/>
    </source>
</evidence>
<evidence type="ECO:0000256" key="1">
    <source>
        <dbReference type="ARBA" id="ARBA00004127"/>
    </source>
</evidence>
<evidence type="ECO:0000313" key="8">
    <source>
        <dbReference type="EMBL" id="NIX75340.1"/>
    </source>
</evidence>
<reference evidence="8 9" key="1">
    <citation type="submission" date="2020-03" db="EMBL/GenBank/DDBJ databases">
        <title>The genome sequence of Microvirga sp. c23x22.</title>
        <authorList>
            <person name="Zhang X."/>
        </authorList>
    </citation>
    <scope>NUCLEOTIDE SEQUENCE [LARGE SCALE GENOMIC DNA]</scope>
    <source>
        <strain evidence="9">c23x22</strain>
    </source>
</reference>
<feature type="transmembrane region" description="Helical" evidence="6">
    <location>
        <begin position="212"/>
        <end position="231"/>
    </location>
</feature>
<feature type="transmembrane region" description="Helical" evidence="6">
    <location>
        <begin position="332"/>
        <end position="352"/>
    </location>
</feature>
<dbReference type="EMBL" id="JAATJS010000001">
    <property type="protein sequence ID" value="NIX75340.1"/>
    <property type="molecule type" value="Genomic_DNA"/>
</dbReference>
<proteinExistence type="predicted"/>
<dbReference type="InterPro" id="IPR024671">
    <property type="entry name" value="Atg22-like"/>
</dbReference>
<keyword evidence="9" id="KW-1185">Reference proteome</keyword>
<dbReference type="InterPro" id="IPR036259">
    <property type="entry name" value="MFS_trans_sf"/>
</dbReference>
<keyword evidence="4 6" id="KW-1133">Transmembrane helix</keyword>
<keyword evidence="2" id="KW-0813">Transport</keyword>
<dbReference type="InterPro" id="IPR020846">
    <property type="entry name" value="MFS_dom"/>
</dbReference>
<feature type="transmembrane region" description="Helical" evidence="6">
    <location>
        <begin position="269"/>
        <end position="290"/>
    </location>
</feature>
<gene>
    <name evidence="8" type="ORF">HB375_01770</name>
</gene>
<dbReference type="PANTHER" id="PTHR23519">
    <property type="entry name" value="AUTOPHAGY-RELATED PROTEIN 22"/>
    <property type="match status" value="1"/>
</dbReference>
<evidence type="ECO:0000256" key="3">
    <source>
        <dbReference type="ARBA" id="ARBA00022692"/>
    </source>
</evidence>
<evidence type="ECO:0000256" key="6">
    <source>
        <dbReference type="SAM" id="Phobius"/>
    </source>
</evidence>
<feature type="domain" description="Major facilitator superfamily (MFS) profile" evidence="7">
    <location>
        <begin position="20"/>
        <end position="464"/>
    </location>
</feature>
<feature type="transmembrane region" description="Helical" evidence="6">
    <location>
        <begin position="372"/>
        <end position="391"/>
    </location>
</feature>
<dbReference type="RefSeq" id="WP_167671232.1">
    <property type="nucleotide sequence ID" value="NZ_JAATJS010000001.1"/>
</dbReference>
<feature type="transmembrane region" description="Helical" evidence="6">
    <location>
        <begin position="164"/>
        <end position="185"/>
    </location>
</feature>
<dbReference type="PROSITE" id="PS50850">
    <property type="entry name" value="MFS"/>
    <property type="match status" value="1"/>
</dbReference>
<dbReference type="Gene3D" id="1.20.1250.20">
    <property type="entry name" value="MFS general substrate transporter like domains"/>
    <property type="match status" value="1"/>
</dbReference>
<feature type="transmembrane region" description="Helical" evidence="6">
    <location>
        <begin position="121"/>
        <end position="143"/>
    </location>
</feature>
<evidence type="ECO:0000259" key="7">
    <source>
        <dbReference type="PROSITE" id="PS50850"/>
    </source>
</evidence>
<evidence type="ECO:0000256" key="5">
    <source>
        <dbReference type="ARBA" id="ARBA00023136"/>
    </source>
</evidence>
<accession>A0ABX0V679</accession>
<evidence type="ECO:0000313" key="9">
    <source>
        <dbReference type="Proteomes" id="UP000707352"/>
    </source>
</evidence>
<feature type="transmembrane region" description="Helical" evidence="6">
    <location>
        <begin position="441"/>
        <end position="458"/>
    </location>
</feature>
<evidence type="ECO:0000256" key="2">
    <source>
        <dbReference type="ARBA" id="ARBA00022448"/>
    </source>
</evidence>
<dbReference type="PANTHER" id="PTHR23519:SF1">
    <property type="entry name" value="AUTOPHAGY-RELATED PROTEIN 22"/>
    <property type="match status" value="1"/>
</dbReference>
<feature type="transmembrane region" description="Helical" evidence="6">
    <location>
        <begin position="97"/>
        <end position="115"/>
    </location>
</feature>
<feature type="transmembrane region" description="Helical" evidence="6">
    <location>
        <begin position="411"/>
        <end position="435"/>
    </location>
</feature>
<name>A0ABX0V679_9HYPH</name>
<dbReference type="Pfam" id="PF11700">
    <property type="entry name" value="ATG22"/>
    <property type="match status" value="1"/>
</dbReference>
<dbReference type="Proteomes" id="UP000707352">
    <property type="component" value="Unassembled WGS sequence"/>
</dbReference>
<dbReference type="SUPFAM" id="SSF103473">
    <property type="entry name" value="MFS general substrate transporter"/>
    <property type="match status" value="1"/>
</dbReference>
<organism evidence="8 9">
    <name type="scientific">Microvirga terricola</name>
    <dbReference type="NCBI Taxonomy" id="2719797"/>
    <lineage>
        <taxon>Bacteria</taxon>
        <taxon>Pseudomonadati</taxon>
        <taxon>Pseudomonadota</taxon>
        <taxon>Alphaproteobacteria</taxon>
        <taxon>Hyphomicrobiales</taxon>
        <taxon>Methylobacteriaceae</taxon>
        <taxon>Microvirga</taxon>
    </lineage>
</organism>
<sequence length="464" mass="48398">MERPLSSRGGDDTLAPMKAVPRRAILGWLLFDWACQPFFTLVTTFVFAPYFAATLAPDPVAGQSLWGYATAAAGLVLAFLSPVLGSIADATGPKKPWIASCGLVLVLSSFALWYAAPGGAYAIPIALVGFAIGTVAVEVAAVFNNAMIPHLVPPERFGRLSGTGWAIGYCGGLVSLVIVLGFLAADGTTGRTFFGLTPLFGLDPALREGDRITGPFSAVWFLLFVIPLFAFTPDIVRTGVNLRDAARKGLVQVKSTIADARRHESVGRFLLANMVYQDALVALFAFGGIYGAGVFGWEATELGVFGILLTITGTIGALIGGRLDDAFGAKPVIQGAIVVLSLVCFGVLSLGRDHILFVVATDPSTGGLYGSLPEKAFLALGLVIGAVAGPLQASSRSMLARLVPAREAGRYFGLLALSGKVTSFLAPLAVATATWVFGTQAAGPAVLIVFFSVGGWLIRGVKRV</sequence>
<feature type="transmembrane region" description="Helical" evidence="6">
    <location>
        <begin position="65"/>
        <end position="85"/>
    </location>
</feature>
<protein>
    <submittedName>
        <fullName evidence="8">MFS transporter</fullName>
    </submittedName>
</protein>
<keyword evidence="3 6" id="KW-0812">Transmembrane</keyword>
<comment type="caution">
    <text evidence="8">The sequence shown here is derived from an EMBL/GenBank/DDBJ whole genome shotgun (WGS) entry which is preliminary data.</text>
</comment>
<keyword evidence="5 6" id="KW-0472">Membrane</keyword>
<dbReference type="InterPro" id="IPR050495">
    <property type="entry name" value="ATG22/LtaA_families"/>
</dbReference>
<feature type="transmembrane region" description="Helical" evidence="6">
    <location>
        <begin position="302"/>
        <end position="320"/>
    </location>
</feature>